<organism evidence="5 6">
    <name type="scientific">Aplosporella prunicola CBS 121167</name>
    <dbReference type="NCBI Taxonomy" id="1176127"/>
    <lineage>
        <taxon>Eukaryota</taxon>
        <taxon>Fungi</taxon>
        <taxon>Dikarya</taxon>
        <taxon>Ascomycota</taxon>
        <taxon>Pezizomycotina</taxon>
        <taxon>Dothideomycetes</taxon>
        <taxon>Dothideomycetes incertae sedis</taxon>
        <taxon>Botryosphaeriales</taxon>
        <taxon>Aplosporellaceae</taxon>
        <taxon>Aplosporella</taxon>
    </lineage>
</organism>
<protein>
    <recommendedName>
        <fullName evidence="7">SAP domain-containing protein</fullName>
    </recommendedName>
</protein>
<dbReference type="InterPro" id="IPR011333">
    <property type="entry name" value="SKP1/BTB/POZ_sf"/>
</dbReference>
<dbReference type="PANTHER" id="PTHR46551:SF1">
    <property type="entry name" value="SAP DOMAIN-CONTAINING RIBONUCLEOPROTEIN"/>
    <property type="match status" value="1"/>
</dbReference>
<evidence type="ECO:0000313" key="6">
    <source>
        <dbReference type="Proteomes" id="UP000799438"/>
    </source>
</evidence>
<evidence type="ECO:0000259" key="4">
    <source>
        <dbReference type="PROSITE" id="PS50800"/>
    </source>
</evidence>
<comment type="similarity">
    <text evidence="2">Belongs to the SAP domain-containing ribonucleoprotein family.</text>
</comment>
<dbReference type="PANTHER" id="PTHR46551">
    <property type="entry name" value="SAP DOMAIN-CONTAINING RIBONUCLEOPROTEIN"/>
    <property type="match status" value="1"/>
</dbReference>
<dbReference type="InterPro" id="IPR036361">
    <property type="entry name" value="SAP_dom_sf"/>
</dbReference>
<dbReference type="Gene3D" id="3.30.710.10">
    <property type="entry name" value="Potassium Channel Kv1.1, Chain A"/>
    <property type="match status" value="1"/>
</dbReference>
<dbReference type="Gene3D" id="1.10.720.30">
    <property type="entry name" value="SAP domain"/>
    <property type="match status" value="1"/>
</dbReference>
<dbReference type="SMART" id="SM00513">
    <property type="entry name" value="SAP"/>
    <property type="match status" value="1"/>
</dbReference>
<evidence type="ECO:0000256" key="2">
    <source>
        <dbReference type="ARBA" id="ARBA00046328"/>
    </source>
</evidence>
<keyword evidence="6" id="KW-1185">Reference proteome</keyword>
<dbReference type="InterPro" id="IPR052240">
    <property type="entry name" value="SAP_domain_ribonucleoprotein"/>
</dbReference>
<dbReference type="InterPro" id="IPR000210">
    <property type="entry name" value="BTB/POZ_dom"/>
</dbReference>
<dbReference type="CDD" id="cd18186">
    <property type="entry name" value="BTB_POZ_ZBTB_KLHL-like"/>
    <property type="match status" value="1"/>
</dbReference>
<gene>
    <name evidence="5" type="ORF">K452DRAFT_322892</name>
</gene>
<reference evidence="5" key="1">
    <citation type="journal article" date="2020" name="Stud. Mycol.">
        <title>101 Dothideomycetes genomes: a test case for predicting lifestyles and emergence of pathogens.</title>
        <authorList>
            <person name="Haridas S."/>
            <person name="Albert R."/>
            <person name="Binder M."/>
            <person name="Bloem J."/>
            <person name="Labutti K."/>
            <person name="Salamov A."/>
            <person name="Andreopoulos B."/>
            <person name="Baker S."/>
            <person name="Barry K."/>
            <person name="Bills G."/>
            <person name="Bluhm B."/>
            <person name="Cannon C."/>
            <person name="Castanera R."/>
            <person name="Culley D."/>
            <person name="Daum C."/>
            <person name="Ezra D."/>
            <person name="Gonzalez J."/>
            <person name="Henrissat B."/>
            <person name="Kuo A."/>
            <person name="Liang C."/>
            <person name="Lipzen A."/>
            <person name="Lutzoni F."/>
            <person name="Magnuson J."/>
            <person name="Mondo S."/>
            <person name="Nolan M."/>
            <person name="Ohm R."/>
            <person name="Pangilinan J."/>
            <person name="Park H.-J."/>
            <person name="Ramirez L."/>
            <person name="Alfaro M."/>
            <person name="Sun H."/>
            <person name="Tritt A."/>
            <person name="Yoshinaga Y."/>
            <person name="Zwiers L.-H."/>
            <person name="Turgeon B."/>
            <person name="Goodwin S."/>
            <person name="Spatafora J."/>
            <person name="Crous P."/>
            <person name="Grigoriev I."/>
        </authorList>
    </citation>
    <scope>NUCLEOTIDE SEQUENCE</scope>
    <source>
        <strain evidence="5">CBS 121167</strain>
    </source>
</reference>
<dbReference type="OrthoDB" id="5275938at2759"/>
<feature type="domain" description="BTB" evidence="3">
    <location>
        <begin position="64"/>
        <end position="129"/>
    </location>
</feature>
<accession>A0A6A6AXK8</accession>
<evidence type="ECO:0008006" key="7">
    <source>
        <dbReference type="Google" id="ProtNLM"/>
    </source>
</evidence>
<dbReference type="RefSeq" id="XP_033391443.1">
    <property type="nucleotide sequence ID" value="XM_033544571.1"/>
</dbReference>
<dbReference type="SUPFAM" id="SSF68906">
    <property type="entry name" value="SAP domain"/>
    <property type="match status" value="1"/>
</dbReference>
<feature type="domain" description="SAP" evidence="4">
    <location>
        <begin position="4"/>
        <end position="38"/>
    </location>
</feature>
<evidence type="ECO:0000259" key="3">
    <source>
        <dbReference type="PROSITE" id="PS50097"/>
    </source>
</evidence>
<dbReference type="Pfam" id="PF02037">
    <property type="entry name" value="SAP"/>
    <property type="match status" value="1"/>
</dbReference>
<dbReference type="GO" id="GO:0016973">
    <property type="term" value="P:poly(A)+ mRNA export from nucleus"/>
    <property type="evidence" value="ECO:0007669"/>
    <property type="project" value="TreeGrafter"/>
</dbReference>
<dbReference type="PROSITE" id="PS50800">
    <property type="entry name" value="SAP"/>
    <property type="match status" value="1"/>
</dbReference>
<dbReference type="Pfam" id="PF00651">
    <property type="entry name" value="BTB"/>
    <property type="match status" value="1"/>
</dbReference>
<dbReference type="GeneID" id="54302067"/>
<dbReference type="SUPFAM" id="SSF54695">
    <property type="entry name" value="POZ domain"/>
    <property type="match status" value="1"/>
</dbReference>
<evidence type="ECO:0000313" key="5">
    <source>
        <dbReference type="EMBL" id="KAF2135725.1"/>
    </source>
</evidence>
<keyword evidence="1" id="KW-0597">Phosphoprotein</keyword>
<dbReference type="PROSITE" id="PS50097">
    <property type="entry name" value="BTB"/>
    <property type="match status" value="1"/>
</dbReference>
<dbReference type="InterPro" id="IPR003034">
    <property type="entry name" value="SAP_dom"/>
</dbReference>
<dbReference type="Proteomes" id="UP000799438">
    <property type="component" value="Unassembled WGS sequence"/>
</dbReference>
<dbReference type="EMBL" id="ML995556">
    <property type="protein sequence ID" value="KAF2135725.1"/>
    <property type="molecule type" value="Genomic_DNA"/>
</dbReference>
<dbReference type="AlphaFoldDB" id="A0A6A6AXK8"/>
<dbReference type="GO" id="GO:0005634">
    <property type="term" value="C:nucleus"/>
    <property type="evidence" value="ECO:0007669"/>
    <property type="project" value="TreeGrafter"/>
</dbReference>
<evidence type="ECO:0000256" key="1">
    <source>
        <dbReference type="ARBA" id="ARBA00022553"/>
    </source>
</evidence>
<name>A0A6A6AXK8_9PEZI</name>
<sequence>MNDYARMKVPELKALLGHRNLSQTGTKNDMIKRLQEDDAADNHHSEDTSLEQPASLEVDICPHGDVIMVLANTRLHVSSAVLRSASPVFSAMFGPHFAEGQNLTERKPKKIKFPDDDPEGMKVLCGVLHHKFDVTETPNLEVLKEIAILVDKYDCSSAMFATATLWLIHTRKKAQAVKYVGYQTLFGIAYLFNHAQAFYGITQDLIIYHEGSFSKLEDPFDVVPSKFFVLLAEYRHASCNSFF</sequence>
<proteinExistence type="inferred from homology"/>